<evidence type="ECO:0000313" key="3">
    <source>
        <dbReference type="Proteomes" id="UP000799770"/>
    </source>
</evidence>
<dbReference type="Proteomes" id="UP000799770">
    <property type="component" value="Unassembled WGS sequence"/>
</dbReference>
<dbReference type="AlphaFoldDB" id="A0A6A5ZU21"/>
<feature type="transmembrane region" description="Helical" evidence="1">
    <location>
        <begin position="166"/>
        <end position="184"/>
    </location>
</feature>
<organism evidence="2 3">
    <name type="scientific">Lophiotrema nucula</name>
    <dbReference type="NCBI Taxonomy" id="690887"/>
    <lineage>
        <taxon>Eukaryota</taxon>
        <taxon>Fungi</taxon>
        <taxon>Dikarya</taxon>
        <taxon>Ascomycota</taxon>
        <taxon>Pezizomycotina</taxon>
        <taxon>Dothideomycetes</taxon>
        <taxon>Pleosporomycetidae</taxon>
        <taxon>Pleosporales</taxon>
        <taxon>Lophiotremataceae</taxon>
        <taxon>Lophiotrema</taxon>
    </lineage>
</organism>
<name>A0A6A5ZU21_9PLEO</name>
<proteinExistence type="predicted"/>
<keyword evidence="1" id="KW-0472">Membrane</keyword>
<dbReference type="Gene3D" id="1.20.58.340">
    <property type="entry name" value="Magnesium transport protein CorA, transmembrane region"/>
    <property type="match status" value="1"/>
</dbReference>
<dbReference type="OrthoDB" id="2830640at2759"/>
<dbReference type="EMBL" id="ML977310">
    <property type="protein sequence ID" value="KAF2122989.1"/>
    <property type="molecule type" value="Genomic_DNA"/>
</dbReference>
<accession>A0A6A5ZU21</accession>
<sequence>MSGIAFTQSQDFVKFVRDRLMEQIIIVNDYSKQSSDTRDDLPLKSNLRDRLMLENITKELHIVSQTADTGIANANMSIKICEEMLEAYHSFTMPCKEPRHEVECSTEIALKYVLESMRCQRHWLVRYKARKDTAMNFVFNMVTQTDSAANVDIALKMAKDSSPMNAITILTMVFLPGTFVGAIFSSEVFSINAK</sequence>
<evidence type="ECO:0000256" key="1">
    <source>
        <dbReference type="SAM" id="Phobius"/>
    </source>
</evidence>
<keyword evidence="1" id="KW-1133">Transmembrane helix</keyword>
<evidence type="ECO:0000313" key="2">
    <source>
        <dbReference type="EMBL" id="KAF2122989.1"/>
    </source>
</evidence>
<protein>
    <submittedName>
        <fullName evidence="2">Uncharacterized protein</fullName>
    </submittedName>
</protein>
<keyword evidence="3" id="KW-1185">Reference proteome</keyword>
<gene>
    <name evidence="2" type="ORF">BDV96DRAFT_593460</name>
</gene>
<keyword evidence="1" id="KW-0812">Transmembrane</keyword>
<reference evidence="2" key="1">
    <citation type="journal article" date="2020" name="Stud. Mycol.">
        <title>101 Dothideomycetes genomes: a test case for predicting lifestyles and emergence of pathogens.</title>
        <authorList>
            <person name="Haridas S."/>
            <person name="Albert R."/>
            <person name="Binder M."/>
            <person name="Bloem J."/>
            <person name="Labutti K."/>
            <person name="Salamov A."/>
            <person name="Andreopoulos B."/>
            <person name="Baker S."/>
            <person name="Barry K."/>
            <person name="Bills G."/>
            <person name="Bluhm B."/>
            <person name="Cannon C."/>
            <person name="Castanera R."/>
            <person name="Culley D."/>
            <person name="Daum C."/>
            <person name="Ezra D."/>
            <person name="Gonzalez J."/>
            <person name="Henrissat B."/>
            <person name="Kuo A."/>
            <person name="Liang C."/>
            <person name="Lipzen A."/>
            <person name="Lutzoni F."/>
            <person name="Magnuson J."/>
            <person name="Mondo S."/>
            <person name="Nolan M."/>
            <person name="Ohm R."/>
            <person name="Pangilinan J."/>
            <person name="Park H.-J."/>
            <person name="Ramirez L."/>
            <person name="Alfaro M."/>
            <person name="Sun H."/>
            <person name="Tritt A."/>
            <person name="Yoshinaga Y."/>
            <person name="Zwiers L.-H."/>
            <person name="Turgeon B."/>
            <person name="Goodwin S."/>
            <person name="Spatafora J."/>
            <person name="Crous P."/>
            <person name="Grigoriev I."/>
        </authorList>
    </citation>
    <scope>NUCLEOTIDE SEQUENCE</scope>
    <source>
        <strain evidence="2">CBS 627.86</strain>
    </source>
</reference>